<dbReference type="Proteomes" id="UP000027222">
    <property type="component" value="Unassembled WGS sequence"/>
</dbReference>
<dbReference type="OrthoDB" id="3255261at2759"/>
<proteinExistence type="predicted"/>
<evidence type="ECO:0000313" key="2">
    <source>
        <dbReference type="Proteomes" id="UP000027222"/>
    </source>
</evidence>
<reference evidence="2" key="1">
    <citation type="journal article" date="2014" name="Proc. Natl. Acad. Sci. U.S.A.">
        <title>Extensive sampling of basidiomycete genomes demonstrates inadequacy of the white-rot/brown-rot paradigm for wood decay fungi.</title>
        <authorList>
            <person name="Riley R."/>
            <person name="Salamov A.A."/>
            <person name="Brown D.W."/>
            <person name="Nagy L.G."/>
            <person name="Floudas D."/>
            <person name="Held B.W."/>
            <person name="Levasseur A."/>
            <person name="Lombard V."/>
            <person name="Morin E."/>
            <person name="Otillar R."/>
            <person name="Lindquist E.A."/>
            <person name="Sun H."/>
            <person name="LaButti K.M."/>
            <person name="Schmutz J."/>
            <person name="Jabbour D."/>
            <person name="Luo H."/>
            <person name="Baker S.E."/>
            <person name="Pisabarro A.G."/>
            <person name="Walton J.D."/>
            <person name="Blanchette R.A."/>
            <person name="Henrissat B."/>
            <person name="Martin F."/>
            <person name="Cullen D."/>
            <person name="Hibbett D.S."/>
            <person name="Grigoriev I.V."/>
        </authorList>
    </citation>
    <scope>NUCLEOTIDE SEQUENCE [LARGE SCALE GENOMIC DNA]</scope>
    <source>
        <strain evidence="2">CBS 339.88</strain>
    </source>
</reference>
<dbReference type="EMBL" id="KL142395">
    <property type="protein sequence ID" value="KDR70879.1"/>
    <property type="molecule type" value="Genomic_DNA"/>
</dbReference>
<dbReference type="AlphaFoldDB" id="A0A067ST58"/>
<keyword evidence="2" id="KW-1185">Reference proteome</keyword>
<protein>
    <submittedName>
        <fullName evidence="1">Uncharacterized protein</fullName>
    </submittedName>
</protein>
<dbReference type="STRING" id="685588.A0A067ST58"/>
<gene>
    <name evidence="1" type="ORF">GALMADRAFT_812426</name>
</gene>
<accession>A0A067ST58</accession>
<dbReference type="HOGENOM" id="CLU_066679_1_0_1"/>
<sequence>MLDNTSSRKFIDLIRKASSKWASWDPGHEIKVGDYGKIDKISGEFDRKGNIYDDTHIYTDENIAKRVKDNPPKLASREDKYIATSPRVIRSDLESDAEAKVPELADAPIKGQWTFRSERGALLIMAHPCSSYIPAGTLLEHLTEVKALEDMALITQVFLCPAYSLYLSSGNVVSLALVGSYPIPTAPGDTVGSEHGLKWWDKNTTGLLRNGCDRKGKDSYTPLYTVKEIRKKSWLEFRRGLPRPVYEGDDLWSDVYPPWDPLDEEGNEDIIEDTVFE</sequence>
<organism evidence="1 2">
    <name type="scientific">Galerina marginata (strain CBS 339.88)</name>
    <dbReference type="NCBI Taxonomy" id="685588"/>
    <lineage>
        <taxon>Eukaryota</taxon>
        <taxon>Fungi</taxon>
        <taxon>Dikarya</taxon>
        <taxon>Basidiomycota</taxon>
        <taxon>Agaricomycotina</taxon>
        <taxon>Agaricomycetes</taxon>
        <taxon>Agaricomycetidae</taxon>
        <taxon>Agaricales</taxon>
        <taxon>Agaricineae</taxon>
        <taxon>Strophariaceae</taxon>
        <taxon>Galerina</taxon>
    </lineage>
</organism>
<evidence type="ECO:0000313" key="1">
    <source>
        <dbReference type="EMBL" id="KDR70879.1"/>
    </source>
</evidence>
<name>A0A067ST58_GALM3</name>